<accession>A0ABD3KQ40</accession>
<dbReference type="Gene3D" id="1.20.140.40">
    <property type="entry name" value="Invertase/pectin methylesterase inhibitor family protein"/>
    <property type="match status" value="1"/>
</dbReference>
<feature type="chain" id="PRO_5044851014" description="Pectinesterase inhibitor domain-containing protein" evidence="4">
    <location>
        <begin position="24"/>
        <end position="179"/>
    </location>
</feature>
<dbReference type="Pfam" id="PF04043">
    <property type="entry name" value="PMEI"/>
    <property type="match status" value="1"/>
</dbReference>
<evidence type="ECO:0000256" key="3">
    <source>
        <dbReference type="ARBA" id="ARBA00038471"/>
    </source>
</evidence>
<evidence type="ECO:0000313" key="7">
    <source>
        <dbReference type="Proteomes" id="UP001634007"/>
    </source>
</evidence>
<evidence type="ECO:0000256" key="1">
    <source>
        <dbReference type="ARBA" id="ARBA00022729"/>
    </source>
</evidence>
<dbReference type="PANTHER" id="PTHR36710">
    <property type="entry name" value="PECTINESTERASE INHIBITOR-LIKE"/>
    <property type="match status" value="1"/>
</dbReference>
<evidence type="ECO:0000313" key="6">
    <source>
        <dbReference type="EMBL" id="KAL3737910.1"/>
    </source>
</evidence>
<organism evidence="6 7">
    <name type="scientific">Eucalyptus globulus</name>
    <name type="common">Tasmanian blue gum</name>
    <dbReference type="NCBI Taxonomy" id="34317"/>
    <lineage>
        <taxon>Eukaryota</taxon>
        <taxon>Viridiplantae</taxon>
        <taxon>Streptophyta</taxon>
        <taxon>Embryophyta</taxon>
        <taxon>Tracheophyta</taxon>
        <taxon>Spermatophyta</taxon>
        <taxon>Magnoliopsida</taxon>
        <taxon>eudicotyledons</taxon>
        <taxon>Gunneridae</taxon>
        <taxon>Pentapetalae</taxon>
        <taxon>rosids</taxon>
        <taxon>malvids</taxon>
        <taxon>Myrtales</taxon>
        <taxon>Myrtaceae</taxon>
        <taxon>Myrtoideae</taxon>
        <taxon>Eucalypteae</taxon>
        <taxon>Eucalyptus</taxon>
    </lineage>
</organism>
<evidence type="ECO:0000259" key="5">
    <source>
        <dbReference type="SMART" id="SM00856"/>
    </source>
</evidence>
<sequence length="179" mass="19709">MERSVAASAALFFTFILFSNALAVGPQTQQLIDRICRQTEDYGFCDKTFKPHIPGQETDMQGLAQIALEQGLENDTDTLVFARRLAGQVTDEDLLDYIENCVYGYLEILGPFQDGLRALSEKNYSALVAGLRGAPQAHGSKCGAFAGGVPNPLDERNREMRILITMSLNAAYILSRERA</sequence>
<keyword evidence="7" id="KW-1185">Reference proteome</keyword>
<evidence type="ECO:0000256" key="2">
    <source>
        <dbReference type="ARBA" id="ARBA00023157"/>
    </source>
</evidence>
<feature type="signal peptide" evidence="4">
    <location>
        <begin position="1"/>
        <end position="23"/>
    </location>
</feature>
<comment type="similarity">
    <text evidence="3">Belongs to the PMEI family.</text>
</comment>
<dbReference type="InterPro" id="IPR006501">
    <property type="entry name" value="Pectinesterase_inhib_dom"/>
</dbReference>
<dbReference type="Proteomes" id="UP001634007">
    <property type="component" value="Unassembled WGS sequence"/>
</dbReference>
<proteinExistence type="inferred from homology"/>
<keyword evidence="2" id="KW-1015">Disulfide bond</keyword>
<feature type="domain" description="Pectinesterase inhibitor" evidence="5">
    <location>
        <begin position="27"/>
        <end position="170"/>
    </location>
</feature>
<reference evidence="6 7" key="1">
    <citation type="submission" date="2024-11" db="EMBL/GenBank/DDBJ databases">
        <title>Chromosome-level genome assembly of Eucalyptus globulus Labill. provides insights into its genome evolution.</title>
        <authorList>
            <person name="Li X."/>
        </authorList>
    </citation>
    <scope>NUCLEOTIDE SEQUENCE [LARGE SCALE GENOMIC DNA]</scope>
    <source>
        <strain evidence="6">CL2024</strain>
        <tissue evidence="6">Fresh tender leaves</tissue>
    </source>
</reference>
<gene>
    <name evidence="6" type="ORF">ACJRO7_019434</name>
</gene>
<dbReference type="SMART" id="SM00856">
    <property type="entry name" value="PMEI"/>
    <property type="match status" value="1"/>
</dbReference>
<protein>
    <recommendedName>
        <fullName evidence="5">Pectinesterase inhibitor domain-containing protein</fullName>
    </recommendedName>
</protein>
<comment type="caution">
    <text evidence="6">The sequence shown here is derived from an EMBL/GenBank/DDBJ whole genome shotgun (WGS) entry which is preliminary data.</text>
</comment>
<dbReference type="CDD" id="cd15797">
    <property type="entry name" value="PMEI"/>
    <property type="match status" value="1"/>
</dbReference>
<dbReference type="InterPro" id="IPR034086">
    <property type="entry name" value="PMEI_plant"/>
</dbReference>
<dbReference type="NCBIfam" id="TIGR01614">
    <property type="entry name" value="PME_inhib"/>
    <property type="match status" value="1"/>
</dbReference>
<dbReference type="PANTHER" id="PTHR36710:SF1">
    <property type="entry name" value="F14J9.2 PROTEIN"/>
    <property type="match status" value="1"/>
</dbReference>
<keyword evidence="1 4" id="KW-0732">Signal</keyword>
<dbReference type="InterPro" id="IPR035513">
    <property type="entry name" value="Invertase/methylesterase_inhib"/>
</dbReference>
<dbReference type="SUPFAM" id="SSF101148">
    <property type="entry name" value="Plant invertase/pectin methylesterase inhibitor"/>
    <property type="match status" value="1"/>
</dbReference>
<dbReference type="AlphaFoldDB" id="A0ABD3KQ40"/>
<dbReference type="EMBL" id="JBJKBG010000005">
    <property type="protein sequence ID" value="KAL3737910.1"/>
    <property type="molecule type" value="Genomic_DNA"/>
</dbReference>
<dbReference type="InterPro" id="IPR052421">
    <property type="entry name" value="PCW_Enzyme_Inhibitor"/>
</dbReference>
<evidence type="ECO:0000256" key="4">
    <source>
        <dbReference type="SAM" id="SignalP"/>
    </source>
</evidence>
<name>A0ABD3KQ40_EUCGL</name>